<evidence type="ECO:0000256" key="1">
    <source>
        <dbReference type="SAM" id="Coils"/>
    </source>
</evidence>
<keyword evidence="1" id="KW-0175">Coiled coil</keyword>
<comment type="caution">
    <text evidence="2">The sequence shown here is derived from an EMBL/GenBank/DDBJ whole genome shotgun (WGS) entry which is preliminary data.</text>
</comment>
<evidence type="ECO:0000313" key="2">
    <source>
        <dbReference type="EMBL" id="GAH97486.1"/>
    </source>
</evidence>
<dbReference type="AlphaFoldDB" id="X1JRZ4"/>
<sequence>ATQIGSALGPRTEIYCGMDYSVEQKLEWIRDKNIEIAFKLKQVERKLKATSEEKEKLIDIQEKLRQAIHKLNEATSSLLFKLDRNDESDVIVKGSIFPGAYIEICHLSYVV</sequence>
<feature type="non-terminal residue" evidence="2">
    <location>
        <position position="111"/>
    </location>
</feature>
<dbReference type="EMBL" id="BARU01047222">
    <property type="protein sequence ID" value="GAH97486.1"/>
    <property type="molecule type" value="Genomic_DNA"/>
</dbReference>
<dbReference type="Pfam" id="PF03961">
    <property type="entry name" value="FapA"/>
    <property type="match status" value="1"/>
</dbReference>
<accession>X1JRZ4</accession>
<feature type="coiled-coil region" evidence="1">
    <location>
        <begin position="40"/>
        <end position="74"/>
    </location>
</feature>
<organism evidence="2">
    <name type="scientific">marine sediment metagenome</name>
    <dbReference type="NCBI Taxonomy" id="412755"/>
    <lineage>
        <taxon>unclassified sequences</taxon>
        <taxon>metagenomes</taxon>
        <taxon>ecological metagenomes</taxon>
    </lineage>
</organism>
<protein>
    <submittedName>
        <fullName evidence="2">Uncharacterized protein</fullName>
    </submittedName>
</protein>
<feature type="non-terminal residue" evidence="2">
    <location>
        <position position="1"/>
    </location>
</feature>
<proteinExistence type="predicted"/>
<dbReference type="InterPro" id="IPR046865">
    <property type="entry name" value="FapA_b_solenoid"/>
</dbReference>
<reference evidence="2" key="1">
    <citation type="journal article" date="2014" name="Front. Microbiol.">
        <title>High frequency of phylogenetically diverse reductive dehalogenase-homologous genes in deep subseafloor sedimentary metagenomes.</title>
        <authorList>
            <person name="Kawai M."/>
            <person name="Futagami T."/>
            <person name="Toyoda A."/>
            <person name="Takaki Y."/>
            <person name="Nishi S."/>
            <person name="Hori S."/>
            <person name="Arai W."/>
            <person name="Tsubouchi T."/>
            <person name="Morono Y."/>
            <person name="Uchiyama I."/>
            <person name="Ito T."/>
            <person name="Fujiyama A."/>
            <person name="Inagaki F."/>
            <person name="Takami H."/>
        </authorList>
    </citation>
    <scope>NUCLEOTIDE SEQUENCE</scope>
    <source>
        <strain evidence="2">Expedition CK06-06</strain>
    </source>
</reference>
<name>X1JRZ4_9ZZZZ</name>
<gene>
    <name evidence="2" type="ORF">S03H2_70856</name>
</gene>